<evidence type="ECO:0000313" key="3">
    <source>
        <dbReference type="Proteomes" id="UP000031599"/>
    </source>
</evidence>
<reference evidence="2 3" key="1">
    <citation type="submission" date="2014-12" db="EMBL/GenBank/DDBJ databases">
        <title>Genome assembly of Enhygromyxa salina DSM 15201.</title>
        <authorList>
            <person name="Sharma G."/>
            <person name="Subramanian S."/>
        </authorList>
    </citation>
    <scope>NUCLEOTIDE SEQUENCE [LARGE SCALE GENOMIC DNA]</scope>
    <source>
        <strain evidence="2 3">DSM 15201</strain>
    </source>
</reference>
<evidence type="ECO:0000313" key="2">
    <source>
        <dbReference type="EMBL" id="KIG16054.1"/>
    </source>
</evidence>
<keyword evidence="1" id="KW-1133">Transmembrane helix</keyword>
<dbReference type="AlphaFoldDB" id="A0A0C1ZEF7"/>
<evidence type="ECO:0000256" key="1">
    <source>
        <dbReference type="SAM" id="Phobius"/>
    </source>
</evidence>
<dbReference type="Proteomes" id="UP000031599">
    <property type="component" value="Unassembled WGS sequence"/>
</dbReference>
<comment type="caution">
    <text evidence="2">The sequence shown here is derived from an EMBL/GenBank/DDBJ whole genome shotgun (WGS) entry which is preliminary data.</text>
</comment>
<protein>
    <submittedName>
        <fullName evidence="2">Uncharacterized protein</fullName>
    </submittedName>
</protein>
<proteinExistence type="predicted"/>
<sequence length="204" mass="22478">MATAVEYDPNTSVLAARTQYFTDNAFGDDGGYTSKWVILGTLGPLKIGFPNTAARIRAVQLHDIHHLVTNYDTTLVGEAEIAAWELASGCARFPAAVVLNHLALPIGLLRDPDRVRRAFARGCSSKNLYDKDFDPAVLDEQLGDLRERLGVGPAAHVEMTPAQRWRWRRTGALALLTWLAVLGTLAAFALALVWLVWLVWAAWL</sequence>
<accession>A0A0C1ZEF7</accession>
<dbReference type="RefSeq" id="WP_052550312.1">
    <property type="nucleotide sequence ID" value="NZ_JMCC02000043.1"/>
</dbReference>
<keyword evidence="1" id="KW-0812">Transmembrane</keyword>
<organism evidence="2 3">
    <name type="scientific">Enhygromyxa salina</name>
    <dbReference type="NCBI Taxonomy" id="215803"/>
    <lineage>
        <taxon>Bacteria</taxon>
        <taxon>Pseudomonadati</taxon>
        <taxon>Myxococcota</taxon>
        <taxon>Polyangia</taxon>
        <taxon>Nannocystales</taxon>
        <taxon>Nannocystaceae</taxon>
        <taxon>Enhygromyxa</taxon>
    </lineage>
</organism>
<feature type="transmembrane region" description="Helical" evidence="1">
    <location>
        <begin position="173"/>
        <end position="203"/>
    </location>
</feature>
<gene>
    <name evidence="2" type="ORF">DB30_04926</name>
</gene>
<keyword evidence="1" id="KW-0472">Membrane</keyword>
<dbReference type="EMBL" id="JMCC02000043">
    <property type="protein sequence ID" value="KIG16054.1"/>
    <property type="molecule type" value="Genomic_DNA"/>
</dbReference>
<name>A0A0C1ZEF7_9BACT</name>